<dbReference type="SUPFAM" id="SSF52151">
    <property type="entry name" value="FabD/lysophospholipase-like"/>
    <property type="match status" value="1"/>
</dbReference>
<dbReference type="SUPFAM" id="SSF51735">
    <property type="entry name" value="NAD(P)-binding Rossmann-fold domains"/>
    <property type="match status" value="2"/>
</dbReference>
<gene>
    <name evidence="8" type="ORF">H1P_6270019</name>
</gene>
<dbReference type="Gene3D" id="3.40.47.10">
    <property type="match status" value="1"/>
</dbReference>
<dbReference type="SMART" id="SM00827">
    <property type="entry name" value="PKS_AT"/>
    <property type="match status" value="1"/>
</dbReference>
<dbReference type="SUPFAM" id="SSF53901">
    <property type="entry name" value="Thiolase-like"/>
    <property type="match status" value="1"/>
</dbReference>
<dbReference type="InterPro" id="IPR016035">
    <property type="entry name" value="Acyl_Trfase/lysoPLipase"/>
</dbReference>
<dbReference type="Pfam" id="PF21394">
    <property type="entry name" value="Beta-ketacyl_N"/>
    <property type="match status" value="1"/>
</dbReference>
<dbReference type="OrthoDB" id="499075at2"/>
<protein>
    <submittedName>
        <fullName evidence="8">Beta-ketoacyl synthase</fullName>
    </submittedName>
</protein>
<dbReference type="CDD" id="cd02440">
    <property type="entry name" value="AdoMet_MTases"/>
    <property type="match status" value="1"/>
</dbReference>
<dbReference type="InterPro" id="IPR013968">
    <property type="entry name" value="PKS_KR"/>
</dbReference>
<dbReference type="GO" id="GO:0004312">
    <property type="term" value="F:fatty acid synthase activity"/>
    <property type="evidence" value="ECO:0007669"/>
    <property type="project" value="TreeGrafter"/>
</dbReference>
<evidence type="ECO:0000256" key="3">
    <source>
        <dbReference type="ARBA" id="ARBA00022553"/>
    </source>
</evidence>
<feature type="domain" description="Ketosynthase family 3 (KS3)" evidence="7">
    <location>
        <begin position="7"/>
        <end position="417"/>
    </location>
</feature>
<dbReference type="Pfam" id="PF08659">
    <property type="entry name" value="KR"/>
    <property type="match status" value="1"/>
</dbReference>
<dbReference type="Gene3D" id="1.10.1200.10">
    <property type="entry name" value="ACP-like"/>
    <property type="match status" value="1"/>
</dbReference>
<dbReference type="PROSITE" id="PS52004">
    <property type="entry name" value="KS3_2"/>
    <property type="match status" value="1"/>
</dbReference>
<evidence type="ECO:0000256" key="5">
    <source>
        <dbReference type="ARBA" id="ARBA00023268"/>
    </source>
</evidence>
<dbReference type="SUPFAM" id="SSF47336">
    <property type="entry name" value="ACP-like"/>
    <property type="match status" value="1"/>
</dbReference>
<dbReference type="SMART" id="SM00825">
    <property type="entry name" value="PKS_KS"/>
    <property type="match status" value="1"/>
</dbReference>
<dbReference type="PROSITE" id="PS50075">
    <property type="entry name" value="CARRIER"/>
    <property type="match status" value="1"/>
</dbReference>
<dbReference type="InterPro" id="IPR014030">
    <property type="entry name" value="Ketoacyl_synth_N"/>
</dbReference>
<dbReference type="InterPro" id="IPR013217">
    <property type="entry name" value="Methyltransf_12"/>
</dbReference>
<dbReference type="InterPro" id="IPR014031">
    <property type="entry name" value="Ketoacyl_synth_C"/>
</dbReference>
<dbReference type="InterPro" id="IPR036291">
    <property type="entry name" value="NAD(P)-bd_dom_sf"/>
</dbReference>
<evidence type="ECO:0000259" key="7">
    <source>
        <dbReference type="PROSITE" id="PS52004"/>
    </source>
</evidence>
<dbReference type="GO" id="GO:0006633">
    <property type="term" value="P:fatty acid biosynthetic process"/>
    <property type="evidence" value="ECO:0007669"/>
    <property type="project" value="InterPro"/>
</dbReference>
<dbReference type="GO" id="GO:0031177">
    <property type="term" value="F:phosphopantetheine binding"/>
    <property type="evidence" value="ECO:0007669"/>
    <property type="project" value="InterPro"/>
</dbReference>
<organism evidence="8 9">
    <name type="scientific">Hyella patelloides LEGE 07179</name>
    <dbReference type="NCBI Taxonomy" id="945734"/>
    <lineage>
        <taxon>Bacteria</taxon>
        <taxon>Bacillati</taxon>
        <taxon>Cyanobacteriota</taxon>
        <taxon>Cyanophyceae</taxon>
        <taxon>Pleurocapsales</taxon>
        <taxon>Hyellaceae</taxon>
        <taxon>Hyella</taxon>
    </lineage>
</organism>
<dbReference type="CDD" id="cd08953">
    <property type="entry name" value="KR_2_SDR_x"/>
    <property type="match status" value="1"/>
</dbReference>
<dbReference type="InterPro" id="IPR016036">
    <property type="entry name" value="Malonyl_transacylase_ACP-bd"/>
</dbReference>
<dbReference type="InterPro" id="IPR009081">
    <property type="entry name" value="PP-bd_ACP"/>
</dbReference>
<dbReference type="Pfam" id="PF00698">
    <property type="entry name" value="Acyl_transf_1"/>
    <property type="match status" value="1"/>
</dbReference>
<dbReference type="InterPro" id="IPR016039">
    <property type="entry name" value="Thiolase-like"/>
</dbReference>
<evidence type="ECO:0000313" key="9">
    <source>
        <dbReference type="Proteomes" id="UP000320055"/>
    </source>
</evidence>
<dbReference type="InterPro" id="IPR018201">
    <property type="entry name" value="Ketoacyl_synth_AS"/>
</dbReference>
<dbReference type="InterPro" id="IPR020841">
    <property type="entry name" value="PKS_Beta-ketoAc_synthase_dom"/>
</dbReference>
<dbReference type="SMART" id="SM00823">
    <property type="entry name" value="PKS_PP"/>
    <property type="match status" value="1"/>
</dbReference>
<dbReference type="InterPro" id="IPR057326">
    <property type="entry name" value="KR_dom"/>
</dbReference>
<dbReference type="Pfam" id="PF22621">
    <property type="entry name" value="CurL-like_PKS_C"/>
    <property type="match status" value="1"/>
</dbReference>
<dbReference type="PROSITE" id="PS00606">
    <property type="entry name" value="KS3_1"/>
    <property type="match status" value="1"/>
</dbReference>
<dbReference type="InterPro" id="IPR014043">
    <property type="entry name" value="Acyl_transferase_dom"/>
</dbReference>
<evidence type="ECO:0000256" key="1">
    <source>
        <dbReference type="ARBA" id="ARBA00001957"/>
    </source>
</evidence>
<dbReference type="Gene3D" id="3.40.50.720">
    <property type="entry name" value="NAD(P)-binding Rossmann-like Domain"/>
    <property type="match status" value="1"/>
</dbReference>
<dbReference type="PANTHER" id="PTHR43775">
    <property type="entry name" value="FATTY ACID SYNTHASE"/>
    <property type="match status" value="1"/>
</dbReference>
<dbReference type="Pfam" id="PF00550">
    <property type="entry name" value="PP-binding"/>
    <property type="match status" value="1"/>
</dbReference>
<keyword evidence="3" id="KW-0597">Phosphoprotein</keyword>
<dbReference type="Pfam" id="PF08242">
    <property type="entry name" value="Methyltransf_12"/>
    <property type="match status" value="1"/>
</dbReference>
<dbReference type="PANTHER" id="PTHR43775:SF51">
    <property type="entry name" value="INACTIVE PHENOLPHTHIOCEROL SYNTHESIS POLYKETIDE SYNTHASE TYPE I PKS1-RELATED"/>
    <property type="match status" value="1"/>
</dbReference>
<dbReference type="FunFam" id="1.10.1200.10:FF:000005">
    <property type="entry name" value="Nonribosomal peptide synthetase 1"/>
    <property type="match status" value="1"/>
</dbReference>
<evidence type="ECO:0000259" key="6">
    <source>
        <dbReference type="PROSITE" id="PS50075"/>
    </source>
</evidence>
<dbReference type="SUPFAM" id="SSF53335">
    <property type="entry name" value="S-adenosyl-L-methionine-dependent methyltransferases"/>
    <property type="match status" value="1"/>
</dbReference>
<keyword evidence="2" id="KW-0596">Phosphopantetheine</keyword>
<dbReference type="InterPro" id="IPR029063">
    <property type="entry name" value="SAM-dependent_MTases_sf"/>
</dbReference>
<sequence>MTVQQNGLEVAVIGMAGRFPGSKNIEQFWQNLTAGREFTSVFDEESTPEQIKAAALLEDVDRFDASFFGINPREAEIMDPQHRIFLECAWSALENAGYDTAREERPIGVYAGVGTSTYLLYNLLPNNLNQTMGYFPTLLASDKDYAPTRVSYKLNLKGPSLSIGTACSSSLVAVNLAYQSLLGGECDMALAAGVSIKAPQNAATLCPEGVSTDGHCRAFDARASGTIGGNGVGVVVLKRLADAIADGDYIYAVIKGSAVNNDGAVKVSYTAPSEKAQTQVIQTAQLMAEVAPETITYVETHGTGTMMGDPIEIAALKQAFATDKKNYCAIGSVKTNLGHLDAAAGITSFIKTVLSLDRQLIPPSINFETPSPQIDFANSPFFVNTELSKWEANGTPRRAGVSSFGFGGTNAHIVLEEAPIGEQRSRGAGEQGRKYNLLALSAKTSSALETATNNLATYLREHPEVNLADVAYTLQVGRQNFPHKRAVICQTVQDAILGLDDPKRVLTNCQATDKKAIAFLFTGLGTHYVGMAQELYQLEPVFKKEVDRCCQLLEPLLGLDLRGVIYPQQDAKSTATSAKAQKIDLRQMLGRDRSEADPAAAKLNQTHLTQPAIFVIEYALAQLWKSWGISPSAMIGYSIGEYVAATIAGVFSLEDALTLVAKRAEMIAQLPKGSMLAVPLTESEILPLLNEQLSLSAVNGSNQCVVAGTSEAVNKLEEQLVRQGMACRRLQTSHAFHSQMMEAIATPFKELVAGFQLNPPQILYLSNLTGTWVTPEQVTNADYWVQHLCQPVRFAQEVQELWQQQQLIMLEIGAGQTLSSLALQCLDSVPASDKIALPSLRHAFEGQSDSAFILNTIAQLWLAGIEIDWWALSAQQNRQRVPLPTYPFEGQRYWIDPPAADLGTSRVNTPDLWQSLVTTAQNQAIAGLSQLDRQLHEIQRQSLDRLCIAYIKKTFKDLGLFQGEQDKYSLAELIEQSHTVPRYQELLARWLDILVQREELQRDEAGNFSQLKVETESISDLVKDVQEKSAGVLDLEWIDIYHNYGVNLPVILTGERQPLEFHFSMNLQQEGYTLPEYPSMDYYEPIMRSIIQQLVNSLPANRKLRILELGAGTGSATEKILPLLPPEATEYTFTDVGSFFINLAQEKFREYSFIEYGVLDVEKSPQEQGYNLHDYDLVIAFNVLHVARNIDATIDYGRSLIAPKGLLLLWEITRERLEADIMDGVLMQPIEDPEQVRNMGNPYLSAQQWQEKLITHGFSKVEAFSEFTAFGEHIIVAEADLSASSSALPAFSVPQAKVNSNLEKASPTNPGQKKSDLADWFYLPSWKRSPLPSRLPSTDVKCWLVFQDDSGLAAEIIDQLKERDNKLVIVRSGTTFDQSGDRQRTYTINPQSQADYQTLVAELLKLNLLPQKILHCWSLNNPSDPSKADELGFYSLLFLAQALGKQNLTERMEINLISQNLQEVVGTETLIPRKALVMGAVKVIPTEYPQFSCRSIDVQLTNSASKQLIAEQLITELNCPIVESTIAYRGQHRWVQIFDPVKLTPQVEDTSLLSPQGIYLITGGLGRIGLVVAKYLAQTVGAKLVLTGRSEFPPAEQWSTWLNQHDEADLVSSKIRQLKEIEGLGGEIFIAQADVSDLSSMQTLVARVEEQWGKIQGVIHAAGIPVPGKIQDRTPEVIKSVLAAKVEGVTVLEQVLQLTELDFFLLFSSLSSVSGGYAVDYVAASHFLDTYANYCRSNSSHCPLTVAIDWDTWQMAHQANIPAELQLFYEQNQKTNITPEEGIKILERILSQQFPQILVSPKELEFAIQQHRSAQKLESGTEINPTQKSYPRPNLRNAYVMPSNDTESAIAKVWQKFLGIEAIGIHDNFFALGGDSLTGSILINQLRDDFQLELPVRSLFESPTIAELAILIENLLIAELEALDEDEAKSLIQQA</sequence>
<feature type="domain" description="Carrier" evidence="6">
    <location>
        <begin position="1841"/>
        <end position="1916"/>
    </location>
</feature>
<evidence type="ECO:0000256" key="4">
    <source>
        <dbReference type="ARBA" id="ARBA00022679"/>
    </source>
</evidence>
<keyword evidence="5" id="KW-0511">Multifunctional enzyme</keyword>
<dbReference type="InterPro" id="IPR036736">
    <property type="entry name" value="ACP-like_sf"/>
</dbReference>
<dbReference type="InterPro" id="IPR049490">
    <property type="entry name" value="C883_1060-like_KR_N"/>
</dbReference>
<dbReference type="Gene3D" id="3.40.366.10">
    <property type="entry name" value="Malonyl-Coenzyme A Acyl Carrier Protein, domain 2"/>
    <property type="match status" value="1"/>
</dbReference>
<evidence type="ECO:0000256" key="2">
    <source>
        <dbReference type="ARBA" id="ARBA00022450"/>
    </source>
</evidence>
<dbReference type="Gene3D" id="3.40.50.150">
    <property type="entry name" value="Vaccinia Virus protein VP39"/>
    <property type="match status" value="1"/>
</dbReference>
<dbReference type="InterPro" id="IPR020806">
    <property type="entry name" value="PKS_PP-bd"/>
</dbReference>
<dbReference type="EMBL" id="CAACVJ010000587">
    <property type="protein sequence ID" value="VEP17557.1"/>
    <property type="molecule type" value="Genomic_DNA"/>
</dbReference>
<dbReference type="RefSeq" id="WP_144875909.1">
    <property type="nucleotide sequence ID" value="NZ_LR214361.1"/>
</dbReference>
<dbReference type="Pfam" id="PF02801">
    <property type="entry name" value="Ketoacyl-synt_C"/>
    <property type="match status" value="1"/>
</dbReference>
<dbReference type="Proteomes" id="UP000320055">
    <property type="component" value="Unassembled WGS sequence"/>
</dbReference>
<comment type="cofactor">
    <cofactor evidence="1">
        <name>pantetheine 4'-phosphate</name>
        <dbReference type="ChEBI" id="CHEBI:47942"/>
    </cofactor>
</comment>
<dbReference type="InterPro" id="IPR050091">
    <property type="entry name" value="PKS_NRPS_Biosynth_Enz"/>
</dbReference>
<evidence type="ECO:0000313" key="8">
    <source>
        <dbReference type="EMBL" id="VEP17557.1"/>
    </source>
</evidence>
<reference evidence="8 9" key="1">
    <citation type="submission" date="2019-01" db="EMBL/GenBank/DDBJ databases">
        <authorList>
            <person name="Brito A."/>
        </authorList>
    </citation>
    <scope>NUCLEOTIDE SEQUENCE [LARGE SCALE GENOMIC DNA]</scope>
    <source>
        <strain evidence="8">1</strain>
    </source>
</reference>
<keyword evidence="4" id="KW-0808">Transferase</keyword>
<dbReference type="SMART" id="SM00822">
    <property type="entry name" value="PKS_KR"/>
    <property type="match status" value="1"/>
</dbReference>
<dbReference type="GO" id="GO:0004315">
    <property type="term" value="F:3-oxoacyl-[acyl-carrier-protein] synthase activity"/>
    <property type="evidence" value="ECO:0007669"/>
    <property type="project" value="InterPro"/>
</dbReference>
<keyword evidence="9" id="KW-1185">Reference proteome</keyword>
<dbReference type="SUPFAM" id="SSF55048">
    <property type="entry name" value="Probable ACP-binding domain of malonyl-CoA ACP transacylase"/>
    <property type="match status" value="1"/>
</dbReference>
<proteinExistence type="predicted"/>
<accession>A0A563W1Q0</accession>
<name>A0A563W1Q0_9CYAN</name>
<dbReference type="CDD" id="cd00833">
    <property type="entry name" value="PKS"/>
    <property type="match status" value="1"/>
</dbReference>
<dbReference type="Gene3D" id="3.30.70.250">
    <property type="entry name" value="Malonyl-CoA ACP transacylase, ACP-binding"/>
    <property type="match status" value="1"/>
</dbReference>
<dbReference type="Pfam" id="PF00109">
    <property type="entry name" value="ketoacyl-synt"/>
    <property type="match status" value="1"/>
</dbReference>
<dbReference type="Gene3D" id="3.30.70.3290">
    <property type="match status" value="1"/>
</dbReference>
<dbReference type="InterPro" id="IPR001227">
    <property type="entry name" value="Ac_transferase_dom_sf"/>
</dbReference>